<sequence>MSAGEEAAASPSAGAARRACRFLVGR</sequence>
<name>A0A0A8YUI4_ARUDO</name>
<protein>
    <submittedName>
        <fullName evidence="1">A/G-specific adenine DNA glycosylase</fullName>
    </submittedName>
</protein>
<evidence type="ECO:0000313" key="1">
    <source>
        <dbReference type="EMBL" id="JAD30809.1"/>
    </source>
</evidence>
<proteinExistence type="predicted"/>
<organism evidence="1">
    <name type="scientific">Arundo donax</name>
    <name type="common">Giant reed</name>
    <name type="synonym">Donax arundinaceus</name>
    <dbReference type="NCBI Taxonomy" id="35708"/>
    <lineage>
        <taxon>Eukaryota</taxon>
        <taxon>Viridiplantae</taxon>
        <taxon>Streptophyta</taxon>
        <taxon>Embryophyta</taxon>
        <taxon>Tracheophyta</taxon>
        <taxon>Spermatophyta</taxon>
        <taxon>Magnoliopsida</taxon>
        <taxon>Liliopsida</taxon>
        <taxon>Poales</taxon>
        <taxon>Poaceae</taxon>
        <taxon>PACMAD clade</taxon>
        <taxon>Arundinoideae</taxon>
        <taxon>Arundineae</taxon>
        <taxon>Arundo</taxon>
    </lineage>
</organism>
<reference evidence="1" key="1">
    <citation type="submission" date="2014-09" db="EMBL/GenBank/DDBJ databases">
        <authorList>
            <person name="Magalhaes I.L.F."/>
            <person name="Oliveira U."/>
            <person name="Santos F.R."/>
            <person name="Vidigal T.H.D.A."/>
            <person name="Brescovit A.D."/>
            <person name="Santos A.J."/>
        </authorList>
    </citation>
    <scope>NUCLEOTIDE SEQUENCE</scope>
    <source>
        <tissue evidence="1">Shoot tissue taken approximately 20 cm above the soil surface</tissue>
    </source>
</reference>
<reference evidence="1" key="2">
    <citation type="journal article" date="2015" name="Data Brief">
        <title>Shoot transcriptome of the giant reed, Arundo donax.</title>
        <authorList>
            <person name="Barrero R.A."/>
            <person name="Guerrero F.D."/>
            <person name="Moolhuijzen P."/>
            <person name="Goolsby J.A."/>
            <person name="Tidwell J."/>
            <person name="Bellgard S.E."/>
            <person name="Bellgard M.I."/>
        </authorList>
    </citation>
    <scope>NUCLEOTIDE SEQUENCE</scope>
    <source>
        <tissue evidence="1">Shoot tissue taken approximately 20 cm above the soil surface</tissue>
    </source>
</reference>
<dbReference type="EMBL" id="GBRH01267086">
    <property type="protein sequence ID" value="JAD30809.1"/>
    <property type="molecule type" value="Transcribed_RNA"/>
</dbReference>
<accession>A0A0A8YUI4</accession>
<dbReference type="AlphaFoldDB" id="A0A0A8YUI4"/>